<evidence type="ECO:0000313" key="10">
    <source>
        <dbReference type="Proteomes" id="UP001630127"/>
    </source>
</evidence>
<evidence type="ECO:0000256" key="4">
    <source>
        <dbReference type="ARBA" id="ARBA00022448"/>
    </source>
</evidence>
<evidence type="ECO:0000256" key="3">
    <source>
        <dbReference type="ARBA" id="ARBA00010067"/>
    </source>
</evidence>
<evidence type="ECO:0000256" key="6">
    <source>
        <dbReference type="ARBA" id="ARBA00023136"/>
    </source>
</evidence>
<feature type="region of interest" description="Disordered" evidence="8">
    <location>
        <begin position="92"/>
        <end position="140"/>
    </location>
</feature>
<feature type="compositionally biased region" description="Low complexity" evidence="8">
    <location>
        <begin position="92"/>
        <end position="124"/>
    </location>
</feature>
<dbReference type="PANTHER" id="PTHR33541">
    <property type="entry name" value="PROTEIN BIG GRAIN 1-LIKE A-RELATED"/>
    <property type="match status" value="1"/>
</dbReference>
<evidence type="ECO:0000256" key="8">
    <source>
        <dbReference type="SAM" id="MobiDB-lite"/>
    </source>
</evidence>
<organism evidence="9 10">
    <name type="scientific">Cinchona calisaya</name>
    <dbReference type="NCBI Taxonomy" id="153742"/>
    <lineage>
        <taxon>Eukaryota</taxon>
        <taxon>Viridiplantae</taxon>
        <taxon>Streptophyta</taxon>
        <taxon>Embryophyta</taxon>
        <taxon>Tracheophyta</taxon>
        <taxon>Spermatophyta</taxon>
        <taxon>Magnoliopsida</taxon>
        <taxon>eudicotyledons</taxon>
        <taxon>Gunneridae</taxon>
        <taxon>Pentapetalae</taxon>
        <taxon>asterids</taxon>
        <taxon>lamiids</taxon>
        <taxon>Gentianales</taxon>
        <taxon>Rubiaceae</taxon>
        <taxon>Cinchonoideae</taxon>
        <taxon>Cinchoneae</taxon>
        <taxon>Cinchona</taxon>
    </lineage>
</organism>
<proteinExistence type="inferred from homology"/>
<evidence type="ECO:0000256" key="1">
    <source>
        <dbReference type="ARBA" id="ARBA00002281"/>
    </source>
</evidence>
<accession>A0ABD3AWH9</accession>
<evidence type="ECO:0000313" key="9">
    <source>
        <dbReference type="EMBL" id="KAL3535554.1"/>
    </source>
</evidence>
<dbReference type="GO" id="GO:0005886">
    <property type="term" value="C:plasma membrane"/>
    <property type="evidence" value="ECO:0007669"/>
    <property type="project" value="UniProtKB-SubCell"/>
</dbReference>
<comment type="caution">
    <text evidence="9">The sequence shown here is derived from an EMBL/GenBank/DDBJ whole genome shotgun (WGS) entry which is preliminary data.</text>
</comment>
<evidence type="ECO:0000256" key="7">
    <source>
        <dbReference type="ARBA" id="ARBA00023294"/>
    </source>
</evidence>
<feature type="region of interest" description="Disordered" evidence="8">
    <location>
        <begin position="1"/>
        <end position="63"/>
    </location>
</feature>
<dbReference type="GO" id="GO:0009734">
    <property type="term" value="P:auxin-activated signaling pathway"/>
    <property type="evidence" value="ECO:0007669"/>
    <property type="project" value="UniProtKB-KW"/>
</dbReference>
<evidence type="ECO:0000256" key="2">
    <source>
        <dbReference type="ARBA" id="ARBA00004236"/>
    </source>
</evidence>
<dbReference type="PANTHER" id="PTHR33541:SF31">
    <property type="entry name" value="PROTEIN BIG GRAIN 1-LIKE A"/>
    <property type="match status" value="1"/>
</dbReference>
<protein>
    <recommendedName>
        <fullName evidence="11">Protein BIG GRAIN 1-like A</fullName>
    </recommendedName>
</protein>
<dbReference type="AlphaFoldDB" id="A0ABD3AWH9"/>
<keyword evidence="7" id="KW-0927">Auxin signaling pathway</keyword>
<dbReference type="Proteomes" id="UP001630127">
    <property type="component" value="Unassembled WGS sequence"/>
</dbReference>
<evidence type="ECO:0008006" key="11">
    <source>
        <dbReference type="Google" id="ProtNLM"/>
    </source>
</evidence>
<reference evidence="9 10" key="1">
    <citation type="submission" date="2024-11" db="EMBL/GenBank/DDBJ databases">
        <title>A near-complete genome assembly of Cinchona calisaya.</title>
        <authorList>
            <person name="Lian D.C."/>
            <person name="Zhao X.W."/>
            <person name="Wei L."/>
        </authorList>
    </citation>
    <scope>NUCLEOTIDE SEQUENCE [LARGE SCALE GENOMIC DNA]</scope>
    <source>
        <tissue evidence="9">Nenye</tissue>
    </source>
</reference>
<keyword evidence="10" id="KW-1185">Reference proteome</keyword>
<comment type="similarity">
    <text evidence="3">Belongs to the BIG GRAIN 1 (BG1) plant protein family.</text>
</comment>
<sequence>MQNMTTTWERPIREGRHQQRRKTPSFSSSLLDAIYHSIDDESQLGKEQEQRQNPGLLLHKKRNNNAADGVEEEIVSVRRAIMVEKWMENYTTSSRSSSLSSKPMNSDSSSSTDSSSLFSSSETDSASKKPTPKHESSRFIMRTKSRALKIYTDLKKVKQPISPGGKIANFLNSIFTSRNSKKHEGMEDWSSVRKSRSVKDSTLTRGKKSSNRAERFCLASIIADEDYDRDDPSLLPMPKINSHFLKKSFDSFRDYEEKKSKKYELKRGFNDYNSDDDIDEGNSCTSSDLFELENIGIVGIGHGGHREELPVYGTTNLKINQAIANGFVM</sequence>
<dbReference type="EMBL" id="JBJUIK010000002">
    <property type="protein sequence ID" value="KAL3535554.1"/>
    <property type="molecule type" value="Genomic_DNA"/>
</dbReference>
<evidence type="ECO:0000256" key="5">
    <source>
        <dbReference type="ARBA" id="ARBA00022475"/>
    </source>
</evidence>
<keyword evidence="4" id="KW-0813">Transport</keyword>
<feature type="compositionally biased region" description="Basic and acidic residues" evidence="8">
    <location>
        <begin position="37"/>
        <end position="50"/>
    </location>
</feature>
<name>A0ABD3AWH9_9GENT</name>
<keyword evidence="6" id="KW-0472">Membrane</keyword>
<keyword evidence="5" id="KW-1003">Cell membrane</keyword>
<comment type="subcellular location">
    <subcellularLocation>
        <location evidence="2">Cell membrane</location>
    </subcellularLocation>
</comment>
<comment type="function">
    <text evidence="1">Involved in auxin transport. Regulator of the auxin signaling pathway.</text>
</comment>
<dbReference type="InterPro" id="IPR039621">
    <property type="entry name" value="BG1-like"/>
</dbReference>
<gene>
    <name evidence="9" type="ORF">ACH5RR_004015</name>
</gene>